<evidence type="ECO:0000313" key="2">
    <source>
        <dbReference type="Proteomes" id="UP001219349"/>
    </source>
</evidence>
<accession>A0ABY7SQ72</accession>
<protein>
    <recommendedName>
        <fullName evidence="3">ABM domain-containing protein</fullName>
    </recommendedName>
</protein>
<evidence type="ECO:0008006" key="3">
    <source>
        <dbReference type="Google" id="ProtNLM"/>
    </source>
</evidence>
<sequence>MENRLTILNRYRLLDRPESFTTAIAALVARVRTDGTPGILSYRFFVNADDKEARGIIDYDTPRAWIAHHDLAMGWPEMKALHQVAALTEVTFLGPLTDEIRDWLAGSSLTARIESGNRFASGFQR</sequence>
<name>A0ABY7SQ72_9RHOB</name>
<keyword evidence="2" id="KW-1185">Reference proteome</keyword>
<dbReference type="Proteomes" id="UP001219349">
    <property type="component" value="Chromosome"/>
</dbReference>
<gene>
    <name evidence="1" type="ORF">JHX87_05200</name>
</gene>
<evidence type="ECO:0000313" key="1">
    <source>
        <dbReference type="EMBL" id="WCR08211.1"/>
    </source>
</evidence>
<dbReference type="RefSeq" id="WP_271882913.1">
    <property type="nucleotide sequence ID" value="NZ_CP067136.1"/>
</dbReference>
<proteinExistence type="predicted"/>
<reference evidence="1 2" key="1">
    <citation type="submission" date="2021-01" db="EMBL/GenBank/DDBJ databases">
        <title>Biogeographic distribution of Paracoccus.</title>
        <authorList>
            <person name="Hollensteiner J."/>
            <person name="Leineberger J."/>
            <person name="Brinkhoff T."/>
            <person name="Daniel R."/>
        </authorList>
    </citation>
    <scope>NUCLEOTIDE SEQUENCE [LARGE SCALE GENOMIC DNA]</scope>
    <source>
        <strain evidence="1 2">KCTC 22803</strain>
    </source>
</reference>
<dbReference type="EMBL" id="CP067136">
    <property type="protein sequence ID" value="WCR08211.1"/>
    <property type="molecule type" value="Genomic_DNA"/>
</dbReference>
<organism evidence="1 2">
    <name type="scientific">Paracoccus fistulariae</name>
    <dbReference type="NCBI Taxonomy" id="658446"/>
    <lineage>
        <taxon>Bacteria</taxon>
        <taxon>Pseudomonadati</taxon>
        <taxon>Pseudomonadota</taxon>
        <taxon>Alphaproteobacteria</taxon>
        <taxon>Rhodobacterales</taxon>
        <taxon>Paracoccaceae</taxon>
        <taxon>Paracoccus</taxon>
    </lineage>
</organism>